<dbReference type="InterPro" id="IPR042463">
    <property type="entry name" value="HNOB_dom_associated_sf"/>
</dbReference>
<dbReference type="EC" id="2.7.13.3" evidence="2"/>
<dbReference type="Gene3D" id="1.10.287.130">
    <property type="match status" value="1"/>
</dbReference>
<dbReference type="InterPro" id="IPR004358">
    <property type="entry name" value="Sig_transdc_His_kin-like_C"/>
</dbReference>
<dbReference type="SUPFAM" id="SSF52172">
    <property type="entry name" value="CheY-like"/>
    <property type="match status" value="1"/>
</dbReference>
<organism evidence="11 12">
    <name type="scientific">Congregibacter litoralis KT71</name>
    <dbReference type="NCBI Taxonomy" id="314285"/>
    <lineage>
        <taxon>Bacteria</taxon>
        <taxon>Pseudomonadati</taxon>
        <taxon>Pseudomonadota</taxon>
        <taxon>Gammaproteobacteria</taxon>
        <taxon>Cellvibrionales</taxon>
        <taxon>Halieaceae</taxon>
        <taxon>Congregibacter</taxon>
    </lineage>
</organism>
<dbReference type="EMBL" id="AAOA02000004">
    <property type="protein sequence ID" value="EAQ96635.1"/>
    <property type="molecule type" value="Genomic_DNA"/>
</dbReference>
<evidence type="ECO:0000256" key="1">
    <source>
        <dbReference type="ARBA" id="ARBA00000085"/>
    </source>
</evidence>
<dbReference type="SMART" id="SM00388">
    <property type="entry name" value="HisKA"/>
    <property type="match status" value="1"/>
</dbReference>
<dbReference type="RefSeq" id="WP_008293702.1">
    <property type="nucleotide sequence ID" value="NZ_CM002299.1"/>
</dbReference>
<dbReference type="eggNOG" id="COG0642">
    <property type="taxonomic scope" value="Bacteria"/>
</dbReference>
<dbReference type="InterPro" id="IPR036641">
    <property type="entry name" value="HPT_dom_sf"/>
</dbReference>
<dbReference type="CDD" id="cd16922">
    <property type="entry name" value="HATPase_EvgS-ArcB-TorS-like"/>
    <property type="match status" value="1"/>
</dbReference>
<dbReference type="Gene3D" id="1.20.120.160">
    <property type="entry name" value="HPT domain"/>
    <property type="match status" value="1"/>
</dbReference>
<dbReference type="HOGENOM" id="CLU_000445_114_15_6"/>
<dbReference type="Proteomes" id="UP000019205">
    <property type="component" value="Chromosome"/>
</dbReference>
<dbReference type="InterPro" id="IPR011006">
    <property type="entry name" value="CheY-like_superfamily"/>
</dbReference>
<dbReference type="PROSITE" id="PS50110">
    <property type="entry name" value="RESPONSE_REGULATORY"/>
    <property type="match status" value="1"/>
</dbReference>
<feature type="domain" description="Histidine kinase" evidence="8">
    <location>
        <begin position="175"/>
        <end position="395"/>
    </location>
</feature>
<keyword evidence="3 6" id="KW-0597">Phosphoprotein</keyword>
<dbReference type="PROSITE" id="PS50894">
    <property type="entry name" value="HPT"/>
    <property type="match status" value="1"/>
</dbReference>
<proteinExistence type="predicted"/>
<comment type="catalytic activity">
    <reaction evidence="1">
        <text>ATP + protein L-histidine = ADP + protein N-phospho-L-histidine.</text>
        <dbReference type="EC" id="2.7.13.3"/>
    </reaction>
</comment>
<sequence>MKTEPRLTWTQLEKLFTVILCINDDGEIRYASETPRRHLKDLDVGSRFFDLFTLLRPATARSIPEVREHLASLFLVKSRNERFAIRGQMVETTWQREPVLCFCGAPWLFWMNAHCPDIKLGIADFSSQDSQLDQLFLMSTEQRMVSDLEKLNAELQDAKHDTELAQAGKTAMFARMSHEMRTPLNGVVSALALMGDQEMSPQSRELLALANSSSRNLLHVINYVLDISKIESGDEVLENTLFELPLILRSVTDIVRARAVEKKLELTWSSSPLLGNLYLGDKAKLRQCLLNLITNAVKFTPAGSITVRALPSSHSDGNHIRFEVEDTGEGISPEDRLHIFEPFWTGASDALGQDKGTGLGLDLVRRYVEVMQGTLGVISQLGKGSLFWLELPLEPAPEASALGASPEATPEEVPARFQGKVLLVDDNATNMLLGRLILESLGVSVEEARDGAAAVQRALEEDFDLVLMDLNMPVMDGVAATTSIRRERSEEALPVVALTAYASSEERERCLQVGMNDYLTKPIVRDRLAEQLNRWLKADTGTGVTSKAAAKKPPSETNTLPDLAEDVLSELRTQIGDSSLTTVLDQFEAEVQGRWSRYSQALSEGDRPAMIREAHTLSSTCRSLGLANAGEHFSKLESQLQDGAAIPKDAPEESEAILSRGLRALSEFRNS</sequence>
<accession>A4AB81</accession>
<evidence type="ECO:0000256" key="6">
    <source>
        <dbReference type="PROSITE-ProRule" id="PRU00169"/>
    </source>
</evidence>
<dbReference type="SMART" id="SM00448">
    <property type="entry name" value="REC"/>
    <property type="match status" value="1"/>
</dbReference>
<evidence type="ECO:0000259" key="10">
    <source>
        <dbReference type="PROSITE" id="PS50894"/>
    </source>
</evidence>
<evidence type="ECO:0000256" key="5">
    <source>
        <dbReference type="PROSITE-ProRule" id="PRU00110"/>
    </source>
</evidence>
<protein>
    <recommendedName>
        <fullName evidence="2">histidine kinase</fullName>
        <ecNumber evidence="2">2.7.13.3</ecNumber>
    </recommendedName>
</protein>
<name>A4AB81_9GAMM</name>
<evidence type="ECO:0000256" key="7">
    <source>
        <dbReference type="SAM" id="Coils"/>
    </source>
</evidence>
<feature type="coiled-coil region" evidence="7">
    <location>
        <begin position="138"/>
        <end position="168"/>
    </location>
</feature>
<dbReference type="SUPFAM" id="SSF55874">
    <property type="entry name" value="ATPase domain of HSP90 chaperone/DNA topoisomerase II/histidine kinase"/>
    <property type="match status" value="1"/>
</dbReference>
<dbReference type="InterPro" id="IPR001789">
    <property type="entry name" value="Sig_transdc_resp-reg_receiver"/>
</dbReference>
<evidence type="ECO:0000259" key="9">
    <source>
        <dbReference type="PROSITE" id="PS50110"/>
    </source>
</evidence>
<reference evidence="11 12" key="1">
    <citation type="journal article" date="2007" name="Proc. Natl. Acad. Sci. U.S.A.">
        <title>Characterization of a marine gammaproteobacterium capable of aerobic anoxygenic photosynthesis.</title>
        <authorList>
            <person name="Fuchs B.M."/>
            <person name="Spring S."/>
            <person name="Teeling H."/>
            <person name="Quast C."/>
            <person name="Wulf J."/>
            <person name="Schattenhofer M."/>
            <person name="Yan S."/>
            <person name="Ferriera S."/>
            <person name="Johnson J."/>
            <person name="Glockner F.O."/>
            <person name="Amann R."/>
        </authorList>
    </citation>
    <scope>NUCLEOTIDE SEQUENCE [LARGE SCALE GENOMIC DNA]</scope>
    <source>
        <strain evidence="11">KT71</strain>
    </source>
</reference>
<evidence type="ECO:0000313" key="12">
    <source>
        <dbReference type="Proteomes" id="UP000019205"/>
    </source>
</evidence>
<feature type="modified residue" description="Phosphohistidine" evidence="5">
    <location>
        <position position="615"/>
    </location>
</feature>
<dbReference type="InterPro" id="IPR008207">
    <property type="entry name" value="Sig_transdc_His_kin_Hpt_dom"/>
</dbReference>
<dbReference type="CDD" id="cd00082">
    <property type="entry name" value="HisKA"/>
    <property type="match status" value="1"/>
</dbReference>
<dbReference type="GO" id="GO:0005886">
    <property type="term" value="C:plasma membrane"/>
    <property type="evidence" value="ECO:0007669"/>
    <property type="project" value="UniProtKB-SubCell"/>
</dbReference>
<keyword evidence="11" id="KW-0808">Transferase</keyword>
<dbReference type="PROSITE" id="PS50109">
    <property type="entry name" value="HIS_KIN"/>
    <property type="match status" value="1"/>
</dbReference>
<dbReference type="SUPFAM" id="SSF47384">
    <property type="entry name" value="Homodimeric domain of signal transducing histidine kinase"/>
    <property type="match status" value="1"/>
</dbReference>
<dbReference type="SUPFAM" id="SSF47226">
    <property type="entry name" value="Histidine-containing phosphotransfer domain, HPT domain"/>
    <property type="match status" value="1"/>
</dbReference>
<evidence type="ECO:0000256" key="4">
    <source>
        <dbReference type="ARBA" id="ARBA00023012"/>
    </source>
</evidence>
<dbReference type="PANTHER" id="PTHR45339:SF5">
    <property type="entry name" value="HISTIDINE KINASE"/>
    <property type="match status" value="1"/>
</dbReference>
<dbReference type="InterPro" id="IPR003594">
    <property type="entry name" value="HATPase_dom"/>
</dbReference>
<dbReference type="InterPro" id="IPR036097">
    <property type="entry name" value="HisK_dim/P_sf"/>
</dbReference>
<keyword evidence="7" id="KW-0175">Coiled coil</keyword>
<dbReference type="Pfam" id="PF02518">
    <property type="entry name" value="HATPase_c"/>
    <property type="match status" value="1"/>
</dbReference>
<evidence type="ECO:0000259" key="8">
    <source>
        <dbReference type="PROSITE" id="PS50109"/>
    </source>
</evidence>
<feature type="modified residue" description="4-aspartylphosphate" evidence="6">
    <location>
        <position position="469"/>
    </location>
</feature>
<dbReference type="AlphaFoldDB" id="A4AB81"/>
<keyword evidence="11" id="KW-0418">Kinase</keyword>
<dbReference type="Gene3D" id="3.30.450.260">
    <property type="entry name" value="Haem NO binding associated domain"/>
    <property type="match status" value="1"/>
</dbReference>
<reference evidence="11 12" key="2">
    <citation type="journal article" date="2009" name="PLoS ONE">
        <title>The photosynthetic apparatus and its regulation in the aerobic gammaproteobacterium Congregibacter litoralis gen. nov., sp. nov.</title>
        <authorList>
            <person name="Spring S."/>
            <person name="Lunsdorf H."/>
            <person name="Fuchs B.M."/>
            <person name="Tindall B.J."/>
        </authorList>
    </citation>
    <scope>NUCLEOTIDE SEQUENCE [LARGE SCALE GENOMIC DNA]</scope>
    <source>
        <strain evidence="11">KT71</strain>
    </source>
</reference>
<dbReference type="OrthoDB" id="6187449at2"/>
<dbReference type="InterPro" id="IPR005467">
    <property type="entry name" value="His_kinase_dom"/>
</dbReference>
<dbReference type="Pfam" id="PF01627">
    <property type="entry name" value="Hpt"/>
    <property type="match status" value="1"/>
</dbReference>
<dbReference type="Pfam" id="PF00072">
    <property type="entry name" value="Response_reg"/>
    <property type="match status" value="1"/>
</dbReference>
<dbReference type="Gene3D" id="3.30.565.10">
    <property type="entry name" value="Histidine kinase-like ATPase, C-terminal domain"/>
    <property type="match status" value="1"/>
</dbReference>
<evidence type="ECO:0000256" key="3">
    <source>
        <dbReference type="ARBA" id="ARBA00022553"/>
    </source>
</evidence>
<keyword evidence="4" id="KW-0902">Two-component regulatory system</keyword>
<evidence type="ECO:0000313" key="11">
    <source>
        <dbReference type="EMBL" id="EAQ96635.1"/>
    </source>
</evidence>
<dbReference type="Gene3D" id="3.40.50.2300">
    <property type="match status" value="1"/>
</dbReference>
<dbReference type="PRINTS" id="PR00344">
    <property type="entry name" value="BCTRLSENSOR"/>
</dbReference>
<dbReference type="Pfam" id="PF00512">
    <property type="entry name" value="HisKA"/>
    <property type="match status" value="1"/>
</dbReference>
<dbReference type="InterPro" id="IPR036890">
    <property type="entry name" value="HATPase_C_sf"/>
</dbReference>
<dbReference type="CDD" id="cd17546">
    <property type="entry name" value="REC_hyHK_CKI1_RcsC-like"/>
    <property type="match status" value="1"/>
</dbReference>
<feature type="domain" description="Response regulatory" evidence="9">
    <location>
        <begin position="420"/>
        <end position="536"/>
    </location>
</feature>
<dbReference type="GO" id="GO:0000155">
    <property type="term" value="F:phosphorelay sensor kinase activity"/>
    <property type="evidence" value="ECO:0007669"/>
    <property type="project" value="InterPro"/>
</dbReference>
<dbReference type="InterPro" id="IPR003661">
    <property type="entry name" value="HisK_dim/P_dom"/>
</dbReference>
<dbReference type="PANTHER" id="PTHR45339">
    <property type="entry name" value="HYBRID SIGNAL TRANSDUCTION HISTIDINE KINASE J"/>
    <property type="match status" value="1"/>
</dbReference>
<evidence type="ECO:0000256" key="2">
    <source>
        <dbReference type="ARBA" id="ARBA00012438"/>
    </source>
</evidence>
<comment type="caution">
    <text evidence="11">The sequence shown here is derived from an EMBL/GenBank/DDBJ whole genome shotgun (WGS) entry which is preliminary data.</text>
</comment>
<feature type="domain" description="HPt" evidence="10">
    <location>
        <begin position="576"/>
        <end position="671"/>
    </location>
</feature>
<gene>
    <name evidence="11" type="ORF">KT71_06409</name>
</gene>
<dbReference type="GO" id="GO:0005524">
    <property type="term" value="F:ATP binding"/>
    <property type="evidence" value="ECO:0007669"/>
    <property type="project" value="UniProtKB-KW"/>
</dbReference>
<dbReference type="STRING" id="314285.KT71_06409"/>
<keyword evidence="12" id="KW-1185">Reference proteome</keyword>
<dbReference type="SMART" id="SM00387">
    <property type="entry name" value="HATPase_c"/>
    <property type="match status" value="1"/>
</dbReference>